<dbReference type="AlphaFoldDB" id="A0A224XXK7"/>
<feature type="signal peptide" evidence="1">
    <location>
        <begin position="1"/>
        <end position="20"/>
    </location>
</feature>
<name>A0A224XXK7_9HEMI</name>
<dbReference type="SMART" id="SM00043">
    <property type="entry name" value="CY"/>
    <property type="match status" value="1"/>
</dbReference>
<sequence length="108" mass="12372">MKPIPFLLAVLFMLHYCAEAQECPGCPHDVDPNDAETKKVLVALLAERNEEYDLVKITKAQSQMVTAHRYSLDFEVTDRRTNEKKTCKTSLISQPWLSKRIVEVFSCV</sequence>
<feature type="chain" id="PRO_5012149376" evidence="1">
    <location>
        <begin position="21"/>
        <end position="108"/>
    </location>
</feature>
<evidence type="ECO:0000256" key="1">
    <source>
        <dbReference type="SAM" id="SignalP"/>
    </source>
</evidence>
<reference evidence="3" key="1">
    <citation type="journal article" date="2018" name="PLoS Negl. Trop. Dis.">
        <title>An insight into the salivary gland and fat body transcriptome of Panstrongylus lignarius (Hemiptera: Heteroptera), the main vector of Chagas disease in Peru.</title>
        <authorList>
            <person name="Nevoa J.C."/>
            <person name="Mendes M.T."/>
            <person name="da Silva M.V."/>
            <person name="Soares S.C."/>
            <person name="Oliveira C.J.F."/>
            <person name="Ribeiro J.M.C."/>
        </authorList>
    </citation>
    <scope>NUCLEOTIDE SEQUENCE</scope>
</reference>
<proteinExistence type="predicted"/>
<accession>A0A224XXK7</accession>
<feature type="domain" description="Cystatin" evidence="2">
    <location>
        <begin position="22"/>
        <end position="108"/>
    </location>
</feature>
<dbReference type="CDD" id="cd00042">
    <property type="entry name" value="CY"/>
    <property type="match status" value="1"/>
</dbReference>
<protein>
    <submittedName>
        <fullName evidence="3">Putative secreted protein</fullName>
    </submittedName>
</protein>
<dbReference type="InterPro" id="IPR046350">
    <property type="entry name" value="Cystatin_sf"/>
</dbReference>
<dbReference type="Pfam" id="PF00031">
    <property type="entry name" value="Cystatin"/>
    <property type="match status" value="1"/>
</dbReference>
<evidence type="ECO:0000313" key="3">
    <source>
        <dbReference type="EMBL" id="JAW14678.1"/>
    </source>
</evidence>
<organism evidence="3">
    <name type="scientific">Panstrongylus lignarius</name>
    <dbReference type="NCBI Taxonomy" id="156445"/>
    <lineage>
        <taxon>Eukaryota</taxon>
        <taxon>Metazoa</taxon>
        <taxon>Ecdysozoa</taxon>
        <taxon>Arthropoda</taxon>
        <taxon>Hexapoda</taxon>
        <taxon>Insecta</taxon>
        <taxon>Pterygota</taxon>
        <taxon>Neoptera</taxon>
        <taxon>Paraneoptera</taxon>
        <taxon>Hemiptera</taxon>
        <taxon>Heteroptera</taxon>
        <taxon>Panheteroptera</taxon>
        <taxon>Cimicomorpha</taxon>
        <taxon>Reduviidae</taxon>
        <taxon>Triatominae</taxon>
        <taxon>Panstrongylus</taxon>
    </lineage>
</organism>
<dbReference type="Gene3D" id="3.10.450.10">
    <property type="match status" value="1"/>
</dbReference>
<evidence type="ECO:0000259" key="2">
    <source>
        <dbReference type="SMART" id="SM00043"/>
    </source>
</evidence>
<keyword evidence="1" id="KW-0732">Signal</keyword>
<dbReference type="GO" id="GO:0004869">
    <property type="term" value="F:cysteine-type endopeptidase inhibitor activity"/>
    <property type="evidence" value="ECO:0007669"/>
    <property type="project" value="InterPro"/>
</dbReference>
<dbReference type="InterPro" id="IPR000010">
    <property type="entry name" value="Cystatin_dom"/>
</dbReference>
<dbReference type="SUPFAM" id="SSF54403">
    <property type="entry name" value="Cystatin/monellin"/>
    <property type="match status" value="1"/>
</dbReference>
<dbReference type="EMBL" id="GFTR01001748">
    <property type="protein sequence ID" value="JAW14678.1"/>
    <property type="molecule type" value="Transcribed_RNA"/>
</dbReference>